<keyword evidence="1" id="KW-0472">Membrane</keyword>
<protein>
    <submittedName>
        <fullName evidence="2">Uncharacterized protein</fullName>
    </submittedName>
</protein>
<organism evidence="2 3">
    <name type="scientific">Didymella heteroderae</name>
    <dbReference type="NCBI Taxonomy" id="1769908"/>
    <lineage>
        <taxon>Eukaryota</taxon>
        <taxon>Fungi</taxon>
        <taxon>Dikarya</taxon>
        <taxon>Ascomycota</taxon>
        <taxon>Pezizomycotina</taxon>
        <taxon>Dothideomycetes</taxon>
        <taxon>Pleosporomycetidae</taxon>
        <taxon>Pleosporales</taxon>
        <taxon>Pleosporineae</taxon>
        <taxon>Didymellaceae</taxon>
        <taxon>Didymella</taxon>
    </lineage>
</organism>
<sequence length="225" mass="23932">MISSSYDRRALWQYSHSASILFAALLFTAGFLCTLLWTNNLVQTESSTGGATPATLNRFSPAVSTFSTTYGVALFGTIWNSIIFVALLIVERDELPIPTTRLRYEVEKAACVVAFVGNAIYSIACIALMATLARLAADAKMSNPNIEDVATRLRIAGDANARRAGQGATAAFAGLAAAAAVWACVMDLLHAQGSSYRRSVKSAADFQTPLRVESNNGPDAADKQA</sequence>
<evidence type="ECO:0000313" key="3">
    <source>
        <dbReference type="Proteomes" id="UP000758155"/>
    </source>
</evidence>
<dbReference type="AlphaFoldDB" id="A0A9P5C5M2"/>
<feature type="transmembrane region" description="Helical" evidence="1">
    <location>
        <begin position="20"/>
        <end position="38"/>
    </location>
</feature>
<evidence type="ECO:0000313" key="2">
    <source>
        <dbReference type="EMBL" id="KAF3046854.1"/>
    </source>
</evidence>
<gene>
    <name evidence="2" type="ORF">E8E12_002656</name>
</gene>
<reference evidence="2" key="1">
    <citation type="submission" date="2019-04" db="EMBL/GenBank/DDBJ databases">
        <title>Sequencing of skin fungus with MAO and IRED activity.</title>
        <authorList>
            <person name="Marsaioli A.J."/>
            <person name="Bonatto J.M.C."/>
            <person name="Reis Junior O."/>
        </authorList>
    </citation>
    <scope>NUCLEOTIDE SEQUENCE</scope>
    <source>
        <strain evidence="2">28M1</strain>
    </source>
</reference>
<dbReference type="EMBL" id="SWKV01000003">
    <property type="protein sequence ID" value="KAF3046854.1"/>
    <property type="molecule type" value="Genomic_DNA"/>
</dbReference>
<feature type="transmembrane region" description="Helical" evidence="1">
    <location>
        <begin position="70"/>
        <end position="90"/>
    </location>
</feature>
<dbReference type="OrthoDB" id="3766411at2759"/>
<dbReference type="Proteomes" id="UP000758155">
    <property type="component" value="Unassembled WGS sequence"/>
</dbReference>
<keyword evidence="3" id="KW-1185">Reference proteome</keyword>
<feature type="transmembrane region" description="Helical" evidence="1">
    <location>
        <begin position="170"/>
        <end position="189"/>
    </location>
</feature>
<keyword evidence="1" id="KW-0812">Transmembrane</keyword>
<proteinExistence type="predicted"/>
<evidence type="ECO:0000256" key="1">
    <source>
        <dbReference type="SAM" id="Phobius"/>
    </source>
</evidence>
<name>A0A9P5C5M2_9PLEO</name>
<feature type="transmembrane region" description="Helical" evidence="1">
    <location>
        <begin position="111"/>
        <end position="133"/>
    </location>
</feature>
<keyword evidence="1" id="KW-1133">Transmembrane helix</keyword>
<comment type="caution">
    <text evidence="2">The sequence shown here is derived from an EMBL/GenBank/DDBJ whole genome shotgun (WGS) entry which is preliminary data.</text>
</comment>
<accession>A0A9P5C5M2</accession>